<dbReference type="AlphaFoldDB" id="A0A0D9WL39"/>
<protein>
    <submittedName>
        <fullName evidence="2">Uncharacterized protein</fullName>
    </submittedName>
</protein>
<reference evidence="3" key="2">
    <citation type="submission" date="2013-12" db="EMBL/GenBank/DDBJ databases">
        <authorList>
            <person name="Yu Y."/>
            <person name="Lee S."/>
            <person name="de Baynast K."/>
            <person name="Wissotski M."/>
            <person name="Liu L."/>
            <person name="Talag J."/>
            <person name="Goicoechea J."/>
            <person name="Angelova A."/>
            <person name="Jetty R."/>
            <person name="Kudrna D."/>
            <person name="Golser W."/>
            <person name="Rivera L."/>
            <person name="Zhang J."/>
            <person name="Wing R."/>
        </authorList>
    </citation>
    <scope>NUCLEOTIDE SEQUENCE</scope>
</reference>
<reference evidence="2" key="3">
    <citation type="submission" date="2015-04" db="UniProtKB">
        <authorList>
            <consortium name="EnsemblPlants"/>
        </authorList>
    </citation>
    <scope>IDENTIFICATION</scope>
</reference>
<evidence type="ECO:0000313" key="3">
    <source>
        <dbReference type="Proteomes" id="UP000032180"/>
    </source>
</evidence>
<keyword evidence="3" id="KW-1185">Reference proteome</keyword>
<sequence length="201" mass="21111">MYRSNTPKESPGCCHCHFAVAGRREDAIAVVSQGIGNAATPRAPESATPPTRSAAPATVVFLDPSPLATTIASSNHVECPKNRREWRGTEGDRRQPLSSTVAIELSVPSPTFSAATAGLRRRLLASSNLLVSSLTPPCGLPMPRPAFSGCYLPMCGPGAHDHRMLATCQSCGDGGARPGAYQRPWHGGLSTSQMTIGPPPR</sequence>
<proteinExistence type="predicted"/>
<feature type="region of interest" description="Disordered" evidence="1">
    <location>
        <begin position="182"/>
        <end position="201"/>
    </location>
</feature>
<reference evidence="2 3" key="1">
    <citation type="submission" date="2012-08" db="EMBL/GenBank/DDBJ databases">
        <title>Oryza genome evolution.</title>
        <authorList>
            <person name="Wing R.A."/>
        </authorList>
    </citation>
    <scope>NUCLEOTIDE SEQUENCE</scope>
</reference>
<dbReference type="HOGENOM" id="CLU_1362183_0_0_1"/>
<dbReference type="EnsemblPlants" id="LPERR06G00910.1">
    <property type="protein sequence ID" value="LPERR06G00910.1"/>
    <property type="gene ID" value="LPERR06G00910"/>
</dbReference>
<dbReference type="Proteomes" id="UP000032180">
    <property type="component" value="Chromosome 6"/>
</dbReference>
<evidence type="ECO:0000256" key="1">
    <source>
        <dbReference type="SAM" id="MobiDB-lite"/>
    </source>
</evidence>
<evidence type="ECO:0000313" key="2">
    <source>
        <dbReference type="EnsemblPlants" id="LPERR06G00910.1"/>
    </source>
</evidence>
<accession>A0A0D9WL39</accession>
<name>A0A0D9WL39_9ORYZ</name>
<dbReference type="Gramene" id="LPERR06G00910.1">
    <property type="protein sequence ID" value="LPERR06G00910.1"/>
    <property type="gene ID" value="LPERR06G00910"/>
</dbReference>
<organism evidence="2 3">
    <name type="scientific">Leersia perrieri</name>
    <dbReference type="NCBI Taxonomy" id="77586"/>
    <lineage>
        <taxon>Eukaryota</taxon>
        <taxon>Viridiplantae</taxon>
        <taxon>Streptophyta</taxon>
        <taxon>Embryophyta</taxon>
        <taxon>Tracheophyta</taxon>
        <taxon>Spermatophyta</taxon>
        <taxon>Magnoliopsida</taxon>
        <taxon>Liliopsida</taxon>
        <taxon>Poales</taxon>
        <taxon>Poaceae</taxon>
        <taxon>BOP clade</taxon>
        <taxon>Oryzoideae</taxon>
        <taxon>Oryzeae</taxon>
        <taxon>Oryzinae</taxon>
        <taxon>Leersia</taxon>
    </lineage>
</organism>